<sequence length="282" mass="32379">MITIGLTTWSEHQALIKEQNRSVTLREYAAHFPVVEVDTSFYGIPQKATILRWQQQVPPSFQFIIKANRLLTGHTETAPTLMQLKDHFKQFTAAIEPLVETHQLKSVLCQFPPFFTANKKNVAYLRFLRQQLEQLPLALELRNQSWYTAQTRNSLISFCQQQAYTLVAADEPTQEIGSVPFMPEVTTPSLLILRLHGRNQKGWFNPGKEWRKQRTLYRYNSAELTFFKHHIEALAGRVAEVCVIFNNNSGQDAAPNALELKRQLGIEFQGLGPLPPEQTELF</sequence>
<dbReference type="PANTHER" id="PTHR30348">
    <property type="entry name" value="UNCHARACTERIZED PROTEIN YECE"/>
    <property type="match status" value="1"/>
</dbReference>
<keyword evidence="2" id="KW-1185">Reference proteome</keyword>
<name>A0A0R1UV62_9LACO</name>
<dbReference type="RefSeq" id="WP_056961389.1">
    <property type="nucleotide sequence ID" value="NZ_AZFQ01000053.1"/>
</dbReference>
<dbReference type="AlphaFoldDB" id="A0A0R1UV62"/>
<dbReference type="PANTHER" id="PTHR30348:SF13">
    <property type="entry name" value="UPF0759 PROTEIN YUNF"/>
    <property type="match status" value="1"/>
</dbReference>
<dbReference type="Proteomes" id="UP000051166">
    <property type="component" value="Unassembled WGS sequence"/>
</dbReference>
<comment type="caution">
    <text evidence="1">The sequence shown here is derived from an EMBL/GenBank/DDBJ whole genome shotgun (WGS) entry which is preliminary data.</text>
</comment>
<dbReference type="InterPro" id="IPR036520">
    <property type="entry name" value="UPF0759_sf"/>
</dbReference>
<dbReference type="OrthoDB" id="9780310at2"/>
<dbReference type="STRING" id="1423801.FD50_GL001619"/>
<dbReference type="SUPFAM" id="SSF117396">
    <property type="entry name" value="TM1631-like"/>
    <property type="match status" value="1"/>
</dbReference>
<proteinExistence type="predicted"/>
<accession>A0A0R1UV62</accession>
<evidence type="ECO:0000313" key="1">
    <source>
        <dbReference type="EMBL" id="KRL97073.1"/>
    </source>
</evidence>
<dbReference type="Gene3D" id="3.20.20.410">
    <property type="entry name" value="Protein of unknown function UPF0759"/>
    <property type="match status" value="1"/>
</dbReference>
<dbReference type="InterPro" id="IPR002763">
    <property type="entry name" value="DUF72"/>
</dbReference>
<gene>
    <name evidence="1" type="ORF">FD50_GL001619</name>
</gene>
<dbReference type="Pfam" id="PF01904">
    <property type="entry name" value="DUF72"/>
    <property type="match status" value="1"/>
</dbReference>
<protein>
    <recommendedName>
        <fullName evidence="3">DUF72 domain-containing protein</fullName>
    </recommendedName>
</protein>
<dbReference type="EMBL" id="AZFQ01000053">
    <property type="protein sequence ID" value="KRL97073.1"/>
    <property type="molecule type" value="Genomic_DNA"/>
</dbReference>
<evidence type="ECO:0000313" key="2">
    <source>
        <dbReference type="Proteomes" id="UP000051166"/>
    </source>
</evidence>
<dbReference type="GeneID" id="98308877"/>
<reference evidence="1 2" key="1">
    <citation type="journal article" date="2015" name="Genome Announc.">
        <title>Expanding the biotechnology potential of lactobacilli through comparative genomics of 213 strains and associated genera.</title>
        <authorList>
            <person name="Sun Z."/>
            <person name="Harris H.M."/>
            <person name="McCann A."/>
            <person name="Guo C."/>
            <person name="Argimon S."/>
            <person name="Zhang W."/>
            <person name="Yang X."/>
            <person name="Jeffery I.B."/>
            <person name="Cooney J.C."/>
            <person name="Kagawa T.F."/>
            <person name="Liu W."/>
            <person name="Song Y."/>
            <person name="Salvetti E."/>
            <person name="Wrobel A."/>
            <person name="Rasinkangas P."/>
            <person name="Parkhill J."/>
            <person name="Rea M.C."/>
            <person name="O'Sullivan O."/>
            <person name="Ritari J."/>
            <person name="Douillard F.P."/>
            <person name="Paul Ross R."/>
            <person name="Yang R."/>
            <person name="Briner A.E."/>
            <person name="Felis G.E."/>
            <person name="de Vos W.M."/>
            <person name="Barrangou R."/>
            <person name="Klaenhammer T.R."/>
            <person name="Caufield P.W."/>
            <person name="Cui Y."/>
            <person name="Zhang H."/>
            <person name="O'Toole P.W."/>
        </authorList>
    </citation>
    <scope>NUCLEOTIDE SEQUENCE [LARGE SCALE GENOMIC DNA]</scope>
    <source>
        <strain evidence="1 2">DSM 16230</strain>
    </source>
</reference>
<evidence type="ECO:0008006" key="3">
    <source>
        <dbReference type="Google" id="ProtNLM"/>
    </source>
</evidence>
<dbReference type="PATRIC" id="fig|1423801.4.peg.1656"/>
<organism evidence="1 2">
    <name type="scientific">Liquorilactobacillus satsumensis DSM 16230 = JCM 12392</name>
    <dbReference type="NCBI Taxonomy" id="1423801"/>
    <lineage>
        <taxon>Bacteria</taxon>
        <taxon>Bacillati</taxon>
        <taxon>Bacillota</taxon>
        <taxon>Bacilli</taxon>
        <taxon>Lactobacillales</taxon>
        <taxon>Lactobacillaceae</taxon>
        <taxon>Liquorilactobacillus</taxon>
    </lineage>
</organism>